<reference evidence="3" key="1">
    <citation type="submission" date="2015-11" db="EMBL/GenBank/DDBJ databases">
        <title>De novo transcriptome assembly of four potential Pierce s Disease insect vectors from Arizona vineyards.</title>
        <authorList>
            <person name="Tassone E.E."/>
        </authorList>
    </citation>
    <scope>NUCLEOTIDE SEQUENCE</scope>
</reference>
<evidence type="ECO:0000313" key="3">
    <source>
        <dbReference type="EMBL" id="JAT17122.1"/>
    </source>
</evidence>
<dbReference type="Gene3D" id="3.10.100.10">
    <property type="entry name" value="Mannose-Binding Protein A, subunit A"/>
    <property type="match status" value="1"/>
</dbReference>
<dbReference type="CDD" id="cd00037">
    <property type="entry name" value="CLECT"/>
    <property type="match status" value="1"/>
</dbReference>
<dbReference type="PROSITE" id="PS50041">
    <property type="entry name" value="C_TYPE_LECTIN_2"/>
    <property type="match status" value="1"/>
</dbReference>
<dbReference type="InterPro" id="IPR001304">
    <property type="entry name" value="C-type_lectin-like"/>
</dbReference>
<evidence type="ECO:0000256" key="1">
    <source>
        <dbReference type="SAM" id="SignalP"/>
    </source>
</evidence>
<name>A0A1B6L097_9HEMI</name>
<feature type="chain" id="PRO_5008587003" description="C-type lectin domain-containing protein" evidence="1">
    <location>
        <begin position="21"/>
        <end position="298"/>
    </location>
</feature>
<accession>A0A1B6L097</accession>
<keyword evidence="1" id="KW-0732">Signal</keyword>
<gene>
    <name evidence="3" type="ORF">g.35114</name>
</gene>
<dbReference type="EMBL" id="GEBQ01022855">
    <property type="protein sequence ID" value="JAT17122.1"/>
    <property type="molecule type" value="Transcribed_RNA"/>
</dbReference>
<dbReference type="InterPro" id="IPR016186">
    <property type="entry name" value="C-type_lectin-like/link_sf"/>
</dbReference>
<evidence type="ECO:0000259" key="2">
    <source>
        <dbReference type="PROSITE" id="PS50041"/>
    </source>
</evidence>
<dbReference type="PANTHER" id="PTHR22963:SF39">
    <property type="entry name" value="DUMPY"/>
    <property type="match status" value="1"/>
</dbReference>
<dbReference type="SUPFAM" id="SSF56436">
    <property type="entry name" value="C-type lectin-like"/>
    <property type="match status" value="1"/>
</dbReference>
<protein>
    <recommendedName>
        <fullName evidence="2">C-type lectin domain-containing protein</fullName>
    </recommendedName>
</protein>
<dbReference type="AlphaFoldDB" id="A0A1B6L097"/>
<sequence length="298" mass="34039">MRMLQVTLLLVFAGTKCIMGSMYPPCQTNADCKNDELCDRKWCMRLCNHAVCGQKAICHVNNHILNCTCQPGHHGDPFTECIDPDTTPCKTDNDCTDHRFCSEGYCEDACSSECGNNFCYVKDHIATCFCDPWQRVLKLGCYEQFGFRWPPYRGEAKQYKVEEIKVNWTMAATLCLRRQGRLASLSSSLENDMAKTVIANSAGDHHMFWTSGTNGFQQNQWSWASTKLPLNFTNWSPGQPKVSSVPGVEQCLELQTFGWNAADCEELKYPLCEYYKVPKRTMWKHLKNNVVKNHMGYL</sequence>
<proteinExistence type="predicted"/>
<organism evidence="3">
    <name type="scientific">Graphocephala atropunctata</name>
    <dbReference type="NCBI Taxonomy" id="36148"/>
    <lineage>
        <taxon>Eukaryota</taxon>
        <taxon>Metazoa</taxon>
        <taxon>Ecdysozoa</taxon>
        <taxon>Arthropoda</taxon>
        <taxon>Hexapoda</taxon>
        <taxon>Insecta</taxon>
        <taxon>Pterygota</taxon>
        <taxon>Neoptera</taxon>
        <taxon>Paraneoptera</taxon>
        <taxon>Hemiptera</taxon>
        <taxon>Auchenorrhyncha</taxon>
        <taxon>Membracoidea</taxon>
        <taxon>Cicadellidae</taxon>
        <taxon>Cicadellinae</taxon>
        <taxon>Cicadellini</taxon>
        <taxon>Graphocephala</taxon>
    </lineage>
</organism>
<feature type="signal peptide" evidence="1">
    <location>
        <begin position="1"/>
        <end position="20"/>
    </location>
</feature>
<dbReference type="Pfam" id="PF00059">
    <property type="entry name" value="Lectin_C"/>
    <property type="match status" value="1"/>
</dbReference>
<dbReference type="InterPro" id="IPR016187">
    <property type="entry name" value="CTDL_fold"/>
</dbReference>
<dbReference type="PANTHER" id="PTHR22963">
    <property type="entry name" value="ENDOGLIN-RELATED"/>
    <property type="match status" value="1"/>
</dbReference>
<dbReference type="SMART" id="SM00034">
    <property type="entry name" value="CLECT"/>
    <property type="match status" value="1"/>
</dbReference>
<feature type="domain" description="C-type lectin" evidence="2">
    <location>
        <begin position="154"/>
        <end position="273"/>
    </location>
</feature>